<keyword evidence="4" id="KW-0472">Membrane</keyword>
<evidence type="ECO:0000313" key="7">
    <source>
        <dbReference type="EMBL" id="MBJ6799018.1"/>
    </source>
</evidence>
<dbReference type="SUPFAM" id="SSF58104">
    <property type="entry name" value="Methyl-accepting chemotaxis protein (MCP) signaling domain"/>
    <property type="match status" value="1"/>
</dbReference>
<dbReference type="RefSeq" id="WP_199393529.1">
    <property type="nucleotide sequence ID" value="NZ_JAEMHK010000001.1"/>
</dbReference>
<dbReference type="Pfam" id="PF12729">
    <property type="entry name" value="4HB_MCP_1"/>
    <property type="match status" value="1"/>
</dbReference>
<comment type="caution">
    <text evidence="7">The sequence shown here is derived from an EMBL/GenBank/DDBJ whole genome shotgun (WGS) entry which is preliminary data.</text>
</comment>
<dbReference type="Gene3D" id="1.10.287.950">
    <property type="entry name" value="Methyl-accepting chemotaxis protein"/>
    <property type="match status" value="1"/>
</dbReference>
<feature type="domain" description="HAMP" evidence="6">
    <location>
        <begin position="213"/>
        <end position="265"/>
    </location>
</feature>
<feature type="transmembrane region" description="Helical" evidence="4">
    <location>
        <begin position="192"/>
        <end position="217"/>
    </location>
</feature>
<dbReference type="SMART" id="SM00283">
    <property type="entry name" value="MA"/>
    <property type="match status" value="1"/>
</dbReference>
<evidence type="ECO:0000256" key="3">
    <source>
        <dbReference type="PROSITE-ProRule" id="PRU00284"/>
    </source>
</evidence>
<feature type="domain" description="Methyl-accepting transducer" evidence="5">
    <location>
        <begin position="270"/>
        <end position="485"/>
    </location>
</feature>
<keyword evidence="4" id="KW-0812">Transmembrane</keyword>
<evidence type="ECO:0000259" key="5">
    <source>
        <dbReference type="PROSITE" id="PS50111"/>
    </source>
</evidence>
<evidence type="ECO:0000256" key="1">
    <source>
        <dbReference type="ARBA" id="ARBA00022500"/>
    </source>
</evidence>
<dbReference type="InterPro" id="IPR024478">
    <property type="entry name" value="HlyB_4HB_MCP"/>
</dbReference>
<dbReference type="Pfam" id="PF00672">
    <property type="entry name" value="HAMP"/>
    <property type="match status" value="1"/>
</dbReference>
<evidence type="ECO:0000259" key="6">
    <source>
        <dbReference type="PROSITE" id="PS50885"/>
    </source>
</evidence>
<reference evidence="7 8" key="1">
    <citation type="submission" date="2020-12" db="EMBL/GenBank/DDBJ databases">
        <title>Geomonas sp. Red259, isolated from paddy soil.</title>
        <authorList>
            <person name="Xu Z."/>
            <person name="Zhang Z."/>
            <person name="Masuda Y."/>
            <person name="Itoh H."/>
            <person name="Senoo K."/>
        </authorList>
    </citation>
    <scope>NUCLEOTIDE SEQUENCE [LARGE SCALE GENOMIC DNA]</scope>
    <source>
        <strain evidence="7 8">Red259</strain>
    </source>
</reference>
<evidence type="ECO:0000313" key="8">
    <source>
        <dbReference type="Proteomes" id="UP000641025"/>
    </source>
</evidence>
<dbReference type="CDD" id="cd06225">
    <property type="entry name" value="HAMP"/>
    <property type="match status" value="1"/>
</dbReference>
<dbReference type="InterPro" id="IPR051310">
    <property type="entry name" value="MCP_chemotaxis"/>
</dbReference>
<dbReference type="InterPro" id="IPR004089">
    <property type="entry name" value="MCPsignal_dom"/>
</dbReference>
<dbReference type="Proteomes" id="UP000641025">
    <property type="component" value="Unassembled WGS sequence"/>
</dbReference>
<dbReference type="Pfam" id="PF00015">
    <property type="entry name" value="MCPsignal"/>
    <property type="match status" value="1"/>
</dbReference>
<dbReference type="InterPro" id="IPR004090">
    <property type="entry name" value="Chemotax_Me-accpt_rcpt"/>
</dbReference>
<evidence type="ECO:0000256" key="4">
    <source>
        <dbReference type="SAM" id="Phobius"/>
    </source>
</evidence>
<dbReference type="CDD" id="cd19411">
    <property type="entry name" value="MCP2201-like_sensor"/>
    <property type="match status" value="1"/>
</dbReference>
<dbReference type="SMART" id="SM00304">
    <property type="entry name" value="HAMP"/>
    <property type="match status" value="1"/>
</dbReference>
<dbReference type="PROSITE" id="PS50111">
    <property type="entry name" value="CHEMOTAXIS_TRANSDUC_2"/>
    <property type="match status" value="1"/>
</dbReference>
<gene>
    <name evidence="7" type="ORF">JFN90_02580</name>
</gene>
<dbReference type="PANTHER" id="PTHR43531:SF11">
    <property type="entry name" value="METHYL-ACCEPTING CHEMOTAXIS PROTEIN 3"/>
    <property type="match status" value="1"/>
</dbReference>
<dbReference type="InterPro" id="IPR003660">
    <property type="entry name" value="HAMP_dom"/>
</dbReference>
<name>A0ABS0YM68_9BACT</name>
<keyword evidence="8" id="KW-1185">Reference proteome</keyword>
<dbReference type="EMBL" id="JAEMHK010000001">
    <property type="protein sequence ID" value="MBJ6799018.1"/>
    <property type="molecule type" value="Genomic_DNA"/>
</dbReference>
<comment type="similarity">
    <text evidence="2">Belongs to the methyl-accepting chemotaxis (MCP) protein family.</text>
</comment>
<dbReference type="PRINTS" id="PR00260">
    <property type="entry name" value="CHEMTRNSDUCR"/>
</dbReference>
<organism evidence="7 8">
    <name type="scientific">Geomonas propionica</name>
    <dbReference type="NCBI Taxonomy" id="2798582"/>
    <lineage>
        <taxon>Bacteria</taxon>
        <taxon>Pseudomonadati</taxon>
        <taxon>Thermodesulfobacteriota</taxon>
        <taxon>Desulfuromonadia</taxon>
        <taxon>Geobacterales</taxon>
        <taxon>Geobacteraceae</taxon>
        <taxon>Geomonas</taxon>
    </lineage>
</organism>
<dbReference type="PROSITE" id="PS50885">
    <property type="entry name" value="HAMP"/>
    <property type="match status" value="1"/>
</dbReference>
<keyword evidence="1" id="KW-0145">Chemotaxis</keyword>
<feature type="transmembrane region" description="Helical" evidence="4">
    <location>
        <begin position="12"/>
        <end position="32"/>
    </location>
</feature>
<dbReference type="PANTHER" id="PTHR43531">
    <property type="entry name" value="PROTEIN ICFG"/>
    <property type="match status" value="1"/>
</dbReference>
<keyword evidence="4" id="KW-1133">Transmembrane helix</keyword>
<protein>
    <submittedName>
        <fullName evidence="7">Methyl-accepting chemotaxis protein</fullName>
    </submittedName>
</protein>
<evidence type="ECO:0000256" key="2">
    <source>
        <dbReference type="ARBA" id="ARBA00029447"/>
    </source>
</evidence>
<keyword evidence="3" id="KW-0807">Transducer</keyword>
<proteinExistence type="inferred from homology"/>
<sequence>MRWFLDLQIRFKLVGGFLVLAMIAGGISWIGISKIRGIGTVDRWLYQKMTVPLGDIGEMAVGFQRVRIGLRELVETTDPAEKKKIVASIKSIRAEIGDNVNAVEKTIETQKERDLLDEYKMVRGEYGQQIEKAIALAEANKDDEARAVLNGAGKRAALHYQEVIDRLVQAKLKQAQIASDENTRVADSATNMMAAAGVVGIVLAVGLGLIIAGLISAPLRKGVDFARAVSAGDLTQTLELRQSDEVGQLIHALNEMVGRLGHVVAGVRSTSDHVVVGSQTLAQGSEEMSAGTAQQAAAADELSGSLKQMDMNISSNAANAVETEKIAVKNAVQAQEGGAAVQRTVEAMREITGKISVIEEIARQTNLLALNAAIEAARAGEHGKGFAVVAAEVRKLAERSQAAAVQISGLSFTSVEVAEKAGQMLVEMVPNIEKTAELVQEISASCKEQEDGTRQINGAVQQLNGIIEKNASASAEMAATAAELSAEAEALQASIAFFKAVDKAAPSPRAVAVRSSGTLTRSSRSCAGLVQDRSVSDKIAAASHRAANG</sequence>
<dbReference type="InterPro" id="IPR047347">
    <property type="entry name" value="YvaQ-like_sensor"/>
</dbReference>
<accession>A0ABS0YM68</accession>